<feature type="compositionally biased region" description="Low complexity" evidence="1">
    <location>
        <begin position="53"/>
        <end position="68"/>
    </location>
</feature>
<protein>
    <submittedName>
        <fullName evidence="2">Uncharacterized protein</fullName>
    </submittedName>
</protein>
<evidence type="ECO:0000313" key="2">
    <source>
        <dbReference type="EMBL" id="ROW15121.1"/>
    </source>
</evidence>
<keyword evidence="3" id="KW-1185">Reference proteome</keyword>
<dbReference type="Proteomes" id="UP000285146">
    <property type="component" value="Unassembled WGS sequence"/>
</dbReference>
<dbReference type="InParanoid" id="A0A423XFX8"/>
<feature type="region of interest" description="Disordered" evidence="1">
    <location>
        <begin position="46"/>
        <end position="68"/>
    </location>
</feature>
<accession>A0A423XFX8</accession>
<dbReference type="AlphaFoldDB" id="A0A423XFX8"/>
<proteinExistence type="predicted"/>
<comment type="caution">
    <text evidence="2">The sequence shown here is derived from an EMBL/GenBank/DDBJ whole genome shotgun (WGS) entry which is preliminary data.</text>
</comment>
<evidence type="ECO:0000256" key="1">
    <source>
        <dbReference type="SAM" id="MobiDB-lite"/>
    </source>
</evidence>
<sequence length="68" mass="7330">MTGAAHNAHAAQDIKSVLEHKPLKFQIKIGGAKYIGQVYPDRTSYERDMAHHTSSASSVTSTSTTGSR</sequence>
<gene>
    <name evidence="2" type="ORF">VPNG_02936</name>
</gene>
<dbReference type="OrthoDB" id="5221152at2759"/>
<name>A0A423XFX8_9PEZI</name>
<organism evidence="2 3">
    <name type="scientific">Cytospora leucostoma</name>
    <dbReference type="NCBI Taxonomy" id="1230097"/>
    <lineage>
        <taxon>Eukaryota</taxon>
        <taxon>Fungi</taxon>
        <taxon>Dikarya</taxon>
        <taxon>Ascomycota</taxon>
        <taxon>Pezizomycotina</taxon>
        <taxon>Sordariomycetes</taxon>
        <taxon>Sordariomycetidae</taxon>
        <taxon>Diaporthales</taxon>
        <taxon>Cytosporaceae</taxon>
        <taxon>Cytospora</taxon>
    </lineage>
</organism>
<dbReference type="EMBL" id="LKEB01000010">
    <property type="protein sequence ID" value="ROW15121.1"/>
    <property type="molecule type" value="Genomic_DNA"/>
</dbReference>
<reference evidence="2 3" key="1">
    <citation type="submission" date="2015-09" db="EMBL/GenBank/DDBJ databases">
        <title>Host preference determinants of Valsa canker pathogens revealed by comparative genomics.</title>
        <authorList>
            <person name="Yin Z."/>
            <person name="Huang L."/>
        </authorList>
    </citation>
    <scope>NUCLEOTIDE SEQUENCE [LARGE SCALE GENOMIC DNA]</scope>
    <source>
        <strain evidence="2 3">SXYLt</strain>
    </source>
</reference>
<evidence type="ECO:0000313" key="3">
    <source>
        <dbReference type="Proteomes" id="UP000285146"/>
    </source>
</evidence>